<keyword evidence="3 6" id="KW-0808">Transferase</keyword>
<keyword evidence="4 6" id="KW-0949">S-adenosyl-L-methionine</keyword>
<reference evidence="7" key="1">
    <citation type="submission" date="2022-04" db="EMBL/GenBank/DDBJ databases">
        <title>Carnegiea gigantea Genome sequencing and assembly v2.</title>
        <authorList>
            <person name="Copetti D."/>
            <person name="Sanderson M.J."/>
            <person name="Burquez A."/>
            <person name="Wojciechowski M.F."/>
        </authorList>
    </citation>
    <scope>NUCLEOTIDE SEQUENCE</scope>
    <source>
        <strain evidence="7">SGP5-SGP5p</strain>
        <tissue evidence="7">Aerial part</tissue>
    </source>
</reference>
<comment type="catalytic activity">
    <reaction evidence="5 6">
        <text>3 S-adenosyl-L-methionine = nicotianamine + 3 S-methyl-5'-thioadenosine + 3 H(+)</text>
        <dbReference type="Rhea" id="RHEA:16481"/>
        <dbReference type="ChEBI" id="CHEBI:15378"/>
        <dbReference type="ChEBI" id="CHEBI:17509"/>
        <dbReference type="ChEBI" id="CHEBI:58249"/>
        <dbReference type="ChEBI" id="CHEBI:59789"/>
        <dbReference type="EC" id="2.5.1.43"/>
    </reaction>
</comment>
<dbReference type="OrthoDB" id="1858069at2759"/>
<dbReference type="GO" id="GO:0030410">
    <property type="term" value="F:nicotianamine synthase activity"/>
    <property type="evidence" value="ECO:0007669"/>
    <property type="project" value="UniProtKB-UniRule"/>
</dbReference>
<dbReference type="PANTHER" id="PTHR32266:SF12">
    <property type="entry name" value="NICOTIANAMINE SYNTHASE 3"/>
    <property type="match status" value="1"/>
</dbReference>
<dbReference type="Gene3D" id="3.40.50.150">
    <property type="entry name" value="Vaccinia Virus protein VP39"/>
    <property type="match status" value="1"/>
</dbReference>
<gene>
    <name evidence="7" type="ORF">Cgig2_011829</name>
</gene>
<dbReference type="Proteomes" id="UP001153076">
    <property type="component" value="Unassembled WGS sequence"/>
</dbReference>
<dbReference type="AlphaFoldDB" id="A0A9Q1GU02"/>
<evidence type="ECO:0000313" key="7">
    <source>
        <dbReference type="EMBL" id="KAJ8426610.1"/>
    </source>
</evidence>
<dbReference type="PROSITE" id="PS51142">
    <property type="entry name" value="NAS"/>
    <property type="match status" value="1"/>
</dbReference>
<evidence type="ECO:0000256" key="1">
    <source>
        <dbReference type="ARBA" id="ARBA00007009"/>
    </source>
</evidence>
<evidence type="ECO:0000256" key="5">
    <source>
        <dbReference type="ARBA" id="ARBA00049391"/>
    </source>
</evidence>
<dbReference type="EC" id="2.5.1.43" evidence="2 6"/>
<evidence type="ECO:0000313" key="8">
    <source>
        <dbReference type="Proteomes" id="UP001153076"/>
    </source>
</evidence>
<comment type="caution">
    <text evidence="7">The sequence shown here is derived from an EMBL/GenBank/DDBJ whole genome shotgun (WGS) entry which is preliminary data.</text>
</comment>
<dbReference type="SUPFAM" id="SSF53335">
    <property type="entry name" value="S-adenosyl-L-methionine-dependent methyltransferases"/>
    <property type="match status" value="1"/>
</dbReference>
<dbReference type="Pfam" id="PF03059">
    <property type="entry name" value="NAS"/>
    <property type="match status" value="1"/>
</dbReference>
<dbReference type="InterPro" id="IPR004298">
    <property type="entry name" value="Nicotian_synth"/>
</dbReference>
<dbReference type="PANTHER" id="PTHR32266">
    <property type="entry name" value="NICOTIANAMINE SYNTHASE 3"/>
    <property type="match status" value="1"/>
</dbReference>
<evidence type="ECO:0000256" key="2">
    <source>
        <dbReference type="ARBA" id="ARBA00012675"/>
    </source>
</evidence>
<evidence type="ECO:0000256" key="6">
    <source>
        <dbReference type="RuleBase" id="RU368095"/>
    </source>
</evidence>
<evidence type="ECO:0000256" key="4">
    <source>
        <dbReference type="ARBA" id="ARBA00022691"/>
    </source>
</evidence>
<protein>
    <recommendedName>
        <fullName evidence="2 6">Nicotianamine synthase</fullName>
        <ecNumber evidence="2 6">2.5.1.43</ecNumber>
    </recommendedName>
</protein>
<dbReference type="GO" id="GO:0030418">
    <property type="term" value="P:nicotianamine biosynthetic process"/>
    <property type="evidence" value="ECO:0007669"/>
    <property type="project" value="UniProtKB-UniRule"/>
</dbReference>
<sequence length="234" mass="26605">MGCQEEQVLKQVIELYEKILSLGSLKPSKDLNKLFTQLVLVCLAPSEIDVTKLAPKFQEMRSKLLGLRAEAEGHLETHYSTIIGNCYDEPLNYLHICPYFDRYIKRCFLEYNILTKYSTQVPRRVAMIGSGPLPLTSIILALRHLPATQFDNYDLDPAANEMAARLVESDSNLSSRMHFHTKNVMSIGKDELQEYDVVFLAALVGLERQEKIQVIQHLAQNMAPGSDLLFIFDL</sequence>
<proteinExistence type="inferred from homology"/>
<evidence type="ECO:0000256" key="3">
    <source>
        <dbReference type="ARBA" id="ARBA00022679"/>
    </source>
</evidence>
<dbReference type="EMBL" id="JAKOGI010001260">
    <property type="protein sequence ID" value="KAJ8426610.1"/>
    <property type="molecule type" value="Genomic_DNA"/>
</dbReference>
<keyword evidence="8" id="KW-1185">Reference proteome</keyword>
<comment type="similarity">
    <text evidence="1 6">Belongs to the nicotianamine synthase (NAS)-like family.</text>
</comment>
<accession>A0A9Q1GU02</accession>
<dbReference type="InterPro" id="IPR029063">
    <property type="entry name" value="SAM-dependent_MTases_sf"/>
</dbReference>
<name>A0A9Q1GU02_9CARY</name>
<comment type="function">
    <text evidence="6">Synthesizes nicotianamine, a polyamine which serves as a sensor for the physiological iron status within the plant, and/or might be involved in the transport of iron.</text>
</comment>
<organism evidence="7 8">
    <name type="scientific">Carnegiea gigantea</name>
    <dbReference type="NCBI Taxonomy" id="171969"/>
    <lineage>
        <taxon>Eukaryota</taxon>
        <taxon>Viridiplantae</taxon>
        <taxon>Streptophyta</taxon>
        <taxon>Embryophyta</taxon>
        <taxon>Tracheophyta</taxon>
        <taxon>Spermatophyta</taxon>
        <taxon>Magnoliopsida</taxon>
        <taxon>eudicotyledons</taxon>
        <taxon>Gunneridae</taxon>
        <taxon>Pentapetalae</taxon>
        <taxon>Caryophyllales</taxon>
        <taxon>Cactineae</taxon>
        <taxon>Cactaceae</taxon>
        <taxon>Cactoideae</taxon>
        <taxon>Echinocereeae</taxon>
        <taxon>Carnegiea</taxon>
    </lineage>
</organism>